<feature type="compositionally biased region" description="Basic and acidic residues" evidence="2">
    <location>
        <begin position="689"/>
        <end position="699"/>
    </location>
</feature>
<feature type="compositionally biased region" description="Low complexity" evidence="2">
    <location>
        <begin position="510"/>
        <end position="525"/>
    </location>
</feature>
<sequence>MAIEIPDWLKPLASIVAGQEWPEGNEDLLRLLRDGWAAAAQGSADVQRAFVTLMEQTPNPPDGKVMWTGDGAKAFMDDARKFVEGDKAHFPSLQKVCQALSDACGNAANEVEYSKLMIIATLIITAAFIAYALAMAAITVGGSSAAIPVAQAGARAAIQQIFRMLVQKLMTMGVKGVAMAVLKQIAVNMGISLALDAGIQGYQMAAGNRKDWDDGKTKDAAIGGAVDGVVSAASLGIAKGATRGVSSTAGQLLDASVRGGVRGALEGVASTVGQAAVTGDLDKLSAKDIAYGASGGVFGGASDLETGGVQGHVRSRVADMRTLGEDIPDGGPRVDGSGVQHPTAPGPASPRGGDPGGSGGPGTGSLGAAGTFGDGGGPAQPPREPAPDDSVSRQSASTIDDLAARTAYAPSEPGWVQGPAAPAAPQSFGPVGSGGPVNPPSQPGGSAGAPASPAQPRAPFDGAERMGGTASGGAANSASPTPGRAPSVAEGGAPAHTPGGHGRTPSTSEGPPGRATGAAADAGAPRSHSGAPDPARVPGPNTPPTHHPGASAGSTHTPPRTDTGPVPPHGTAAPRTSGPPEIRADGPSPHHGAPPPRAGHRPAQPAWTHGTPAPRPDHPPTQGRPDGPPNRPPEHAAPRWGSSVPVHTPPPPHRAAPPPPAAPHTPASPHHPTSVPPSWFQPPPAIPPRDPEPPHHPDAPRTAQPGDLRSRPDPASHRPADPPDGPRHYFPDNSATPGPEPDTPVPGEHGEAREPDTPPDYDTMPRLEDLFPDEGVSLNEDAARDAFGAVYDRQYGDYRIEVTGVTGGAAHLTVQGAIFDVHGREVGGFRRTFSRYGEDRFVVEHSSLNLRRAVQGQGLAAMFNRDMEGYYRRNNVEFIHLKANSDVGSYTWARADYEFSHHRDVQQTIMPRLRAGIAEAEAVLAQMQAEHQRLTESQDFAGQRRAGELERQIRWHQSELRQAQEILRTLGEAEDTNHPGYPRPREIADLFRPPHLDGAQSRNVFWMGKIVLMEPGAGMRNPVEWHGRKYLG</sequence>
<accession>A0ABX0SQH2</accession>
<feature type="compositionally biased region" description="Basic and acidic residues" evidence="2">
    <location>
        <begin position="708"/>
        <end position="730"/>
    </location>
</feature>
<proteinExistence type="predicted"/>
<evidence type="ECO:0000259" key="4">
    <source>
        <dbReference type="Pfam" id="PF25547"/>
    </source>
</evidence>
<name>A0ABX0SQH2_9PSEU</name>
<keyword evidence="3" id="KW-0812">Transmembrane</keyword>
<evidence type="ECO:0000256" key="3">
    <source>
        <dbReference type="SAM" id="Phobius"/>
    </source>
</evidence>
<feature type="compositionally biased region" description="Pro residues" evidence="2">
    <location>
        <begin position="535"/>
        <end position="546"/>
    </location>
</feature>
<evidence type="ECO:0000313" key="5">
    <source>
        <dbReference type="EMBL" id="NIH77585.1"/>
    </source>
</evidence>
<evidence type="ECO:0000313" key="6">
    <source>
        <dbReference type="Proteomes" id="UP000754495"/>
    </source>
</evidence>
<feature type="compositionally biased region" description="Gly residues" evidence="2">
    <location>
        <begin position="353"/>
        <end position="378"/>
    </location>
</feature>
<feature type="region of interest" description="Disordered" evidence="2">
    <location>
        <begin position="323"/>
        <end position="768"/>
    </location>
</feature>
<feature type="compositionally biased region" description="Pro residues" evidence="2">
    <location>
        <begin position="679"/>
        <end position="688"/>
    </location>
</feature>
<keyword evidence="3" id="KW-1133">Transmembrane helix</keyword>
<feature type="compositionally biased region" description="Low complexity" evidence="2">
    <location>
        <begin position="448"/>
        <end position="459"/>
    </location>
</feature>
<feature type="compositionally biased region" description="Low complexity" evidence="2">
    <location>
        <begin position="664"/>
        <end position="678"/>
    </location>
</feature>
<keyword evidence="1" id="KW-0175">Coiled coil</keyword>
<feature type="domain" description="Outer membrane channel protein CpnT-like N-terminal" evidence="4">
    <location>
        <begin position="9"/>
        <end position="154"/>
    </location>
</feature>
<keyword evidence="3" id="KW-0472">Membrane</keyword>
<keyword evidence="6" id="KW-1185">Reference proteome</keyword>
<evidence type="ECO:0000256" key="2">
    <source>
        <dbReference type="SAM" id="MobiDB-lite"/>
    </source>
</evidence>
<gene>
    <name evidence="5" type="ORF">FHX46_000115</name>
</gene>
<dbReference type="InterPro" id="IPR057746">
    <property type="entry name" value="CpnT-like_N"/>
</dbReference>
<feature type="compositionally biased region" description="Pro residues" evidence="2">
    <location>
        <begin position="647"/>
        <end position="663"/>
    </location>
</feature>
<protein>
    <recommendedName>
        <fullName evidence="4">Outer membrane channel protein CpnT-like N-terminal domain-containing protein</fullName>
    </recommendedName>
</protein>
<comment type="caution">
    <text evidence="5">The sequence shown here is derived from an EMBL/GenBank/DDBJ whole genome shotgun (WGS) entry which is preliminary data.</text>
</comment>
<feature type="transmembrane region" description="Helical" evidence="3">
    <location>
        <begin position="116"/>
        <end position="138"/>
    </location>
</feature>
<dbReference type="Pfam" id="PF25547">
    <property type="entry name" value="WXG100_2"/>
    <property type="match status" value="1"/>
</dbReference>
<evidence type="ECO:0000256" key="1">
    <source>
        <dbReference type="SAM" id="Coils"/>
    </source>
</evidence>
<reference evidence="5 6" key="1">
    <citation type="submission" date="2020-03" db="EMBL/GenBank/DDBJ databases">
        <title>Sequencing the genomes of 1000 actinobacteria strains.</title>
        <authorList>
            <person name="Klenk H.-P."/>
        </authorList>
    </citation>
    <scope>NUCLEOTIDE SEQUENCE [LARGE SCALE GENOMIC DNA]</scope>
    <source>
        <strain evidence="5 6">DSM 45668</strain>
    </source>
</reference>
<feature type="coiled-coil region" evidence="1">
    <location>
        <begin position="910"/>
        <end position="966"/>
    </location>
</feature>
<dbReference type="RefSeq" id="WP_167109705.1">
    <property type="nucleotide sequence ID" value="NZ_JAANOU010000001.1"/>
</dbReference>
<organism evidence="5 6">
    <name type="scientific">Amycolatopsis viridis</name>
    <dbReference type="NCBI Taxonomy" id="185678"/>
    <lineage>
        <taxon>Bacteria</taxon>
        <taxon>Bacillati</taxon>
        <taxon>Actinomycetota</taxon>
        <taxon>Actinomycetes</taxon>
        <taxon>Pseudonocardiales</taxon>
        <taxon>Pseudonocardiaceae</taxon>
        <taxon>Amycolatopsis</taxon>
    </lineage>
</organism>
<dbReference type="Proteomes" id="UP000754495">
    <property type="component" value="Unassembled WGS sequence"/>
</dbReference>
<dbReference type="EMBL" id="JAANOU010000001">
    <property type="protein sequence ID" value="NIH77585.1"/>
    <property type="molecule type" value="Genomic_DNA"/>
</dbReference>
<feature type="compositionally biased region" description="Low complexity" evidence="2">
    <location>
        <begin position="472"/>
        <end position="482"/>
    </location>
</feature>